<dbReference type="CDD" id="cd05233">
    <property type="entry name" value="SDR_c"/>
    <property type="match status" value="1"/>
</dbReference>
<evidence type="ECO:0000313" key="4">
    <source>
        <dbReference type="Proteomes" id="UP000996601"/>
    </source>
</evidence>
<comment type="similarity">
    <text evidence="1">Belongs to the short-chain dehydrogenases/reductases (SDR) family.</text>
</comment>
<dbReference type="PANTHER" id="PTHR24321">
    <property type="entry name" value="DEHYDROGENASES, SHORT CHAIN"/>
    <property type="match status" value="1"/>
</dbReference>
<gene>
    <name evidence="3" type="ORF">GB927_003900</name>
</gene>
<organism evidence="3 4">
    <name type="scientific">Shinella lacus</name>
    <dbReference type="NCBI Taxonomy" id="2654216"/>
    <lineage>
        <taxon>Bacteria</taxon>
        <taxon>Pseudomonadati</taxon>
        <taxon>Pseudomonadota</taxon>
        <taxon>Alphaproteobacteria</taxon>
        <taxon>Hyphomicrobiales</taxon>
        <taxon>Rhizobiaceae</taxon>
        <taxon>Shinella</taxon>
    </lineage>
</organism>
<proteinExistence type="inferred from homology"/>
<dbReference type="InterPro" id="IPR002347">
    <property type="entry name" value="SDR_fam"/>
</dbReference>
<dbReference type="RefSeq" id="WP_256115269.1">
    <property type="nucleotide sequence ID" value="NZ_WHSB02000001.1"/>
</dbReference>
<protein>
    <submittedName>
        <fullName evidence="3">SDR family oxidoreductase</fullName>
    </submittedName>
</protein>
<dbReference type="InterPro" id="IPR036291">
    <property type="entry name" value="NAD(P)-bd_dom_sf"/>
</dbReference>
<evidence type="ECO:0000313" key="3">
    <source>
        <dbReference type="EMBL" id="MCQ4629166.1"/>
    </source>
</evidence>
<dbReference type="PRINTS" id="PR00081">
    <property type="entry name" value="GDHRDH"/>
</dbReference>
<comment type="caution">
    <text evidence="3">The sequence shown here is derived from an EMBL/GenBank/DDBJ whole genome shotgun (WGS) entry which is preliminary data.</text>
</comment>
<name>A0ABT1R1Y6_9HYPH</name>
<evidence type="ECO:0000256" key="2">
    <source>
        <dbReference type="ARBA" id="ARBA00023002"/>
    </source>
</evidence>
<evidence type="ECO:0000256" key="1">
    <source>
        <dbReference type="ARBA" id="ARBA00006484"/>
    </source>
</evidence>
<dbReference type="EMBL" id="WHSB02000001">
    <property type="protein sequence ID" value="MCQ4629166.1"/>
    <property type="molecule type" value="Genomic_DNA"/>
</dbReference>
<dbReference type="SUPFAM" id="SSF51735">
    <property type="entry name" value="NAD(P)-binding Rossmann-fold domains"/>
    <property type="match status" value="1"/>
</dbReference>
<dbReference type="Pfam" id="PF13561">
    <property type="entry name" value="adh_short_C2"/>
    <property type="match status" value="1"/>
</dbReference>
<dbReference type="Proteomes" id="UP000996601">
    <property type="component" value="Unassembled WGS sequence"/>
</dbReference>
<reference evidence="3" key="1">
    <citation type="submission" date="2021-07" db="EMBL/GenBank/DDBJ databases">
        <title>Shinella sp. nov., a novel member of the genus Shinella from water.</title>
        <authorList>
            <person name="Deng Y."/>
        </authorList>
    </citation>
    <scope>NUCLEOTIDE SEQUENCE</scope>
    <source>
        <strain evidence="3">CPCC 100929</strain>
    </source>
</reference>
<dbReference type="NCBIfam" id="NF005559">
    <property type="entry name" value="PRK07231.1"/>
    <property type="match status" value="1"/>
</dbReference>
<dbReference type="Gene3D" id="3.40.50.720">
    <property type="entry name" value="NAD(P)-binding Rossmann-like Domain"/>
    <property type="match status" value="1"/>
</dbReference>
<keyword evidence="2" id="KW-0560">Oxidoreductase</keyword>
<dbReference type="PRINTS" id="PR00080">
    <property type="entry name" value="SDRFAMILY"/>
</dbReference>
<dbReference type="PANTHER" id="PTHR24321:SF8">
    <property type="entry name" value="ESTRADIOL 17-BETA-DEHYDROGENASE 8-RELATED"/>
    <property type="match status" value="1"/>
</dbReference>
<sequence length="263" mass="27127">MAKPLLDGKVALVTAAGSGIGRSSARILAAHGARVVVTDRDVASAEETASSIVADGGLAQAHALDVTDEAAIASLLDAVVKAHAGLHILHNHAGIQVAGALEQIDSNDMRKSYEVNVVAQFAACRAALPHMRAQGGGVILNTASNAGVFLDKGMLAYITTKSAVITMTKQIALDYAQDGIRVNAICPGWVDTSFNGPYENQLGGRAALEKVVRDLVPMGRFGRPEEIAEAVLFLCSDRSAFITGHALVVDGGECLAGGSNSSV</sequence>
<keyword evidence="4" id="KW-1185">Reference proteome</keyword>
<accession>A0ABT1R1Y6</accession>